<feature type="non-terminal residue" evidence="1">
    <location>
        <position position="81"/>
    </location>
</feature>
<sequence>MEISNPLIHSLKIYFIRDLRNREYSMDDIKKFCQGQKNALPWLGSLAWDNSKEIRLQFNAYYSLEDYSDVENCFSILYSYS</sequence>
<evidence type="ECO:0000313" key="1">
    <source>
        <dbReference type="EMBL" id="ESA00770.1"/>
    </source>
</evidence>
<dbReference type="HOGENOM" id="CLU_2580441_0_0_1"/>
<organism evidence="1">
    <name type="scientific">Rhizophagus irregularis (strain DAOM 181602 / DAOM 197198 / MUCL 43194)</name>
    <name type="common">Arbuscular mycorrhizal fungus</name>
    <name type="synonym">Glomus intraradices</name>
    <dbReference type="NCBI Taxonomy" id="747089"/>
    <lineage>
        <taxon>Eukaryota</taxon>
        <taxon>Fungi</taxon>
        <taxon>Fungi incertae sedis</taxon>
        <taxon>Mucoromycota</taxon>
        <taxon>Glomeromycotina</taxon>
        <taxon>Glomeromycetes</taxon>
        <taxon>Glomerales</taxon>
        <taxon>Glomeraceae</taxon>
        <taxon>Rhizophagus</taxon>
    </lineage>
</organism>
<reference evidence="1" key="1">
    <citation type="submission" date="2013-07" db="EMBL/GenBank/DDBJ databases">
        <title>The genome of an arbuscular mycorrhizal fungus provides insights into the evolution of the oldest plant symbiosis.</title>
        <authorList>
            <consortium name="DOE Joint Genome Institute"/>
            <person name="Tisserant E."/>
            <person name="Malbreil M."/>
            <person name="Kuo A."/>
            <person name="Kohler A."/>
            <person name="Symeonidi A."/>
            <person name="Balestrini R."/>
            <person name="Charron P."/>
            <person name="Duensing N."/>
            <person name="Frei-dit-Frey N."/>
            <person name="Gianinazzi-Pearson V."/>
            <person name="Gilbert B."/>
            <person name="Handa Y."/>
            <person name="Hijri M."/>
            <person name="Kaul R."/>
            <person name="Kawaguchi M."/>
            <person name="Krajinski F."/>
            <person name="Lammers P."/>
            <person name="Lapierre D."/>
            <person name="Masclaux F.G."/>
            <person name="Murat C."/>
            <person name="Morin E."/>
            <person name="Ndikumana S."/>
            <person name="Pagni M."/>
            <person name="Petitpierre D."/>
            <person name="Requena N."/>
            <person name="Rosikiewicz P."/>
            <person name="Riley R."/>
            <person name="Saito K."/>
            <person name="San Clemente H."/>
            <person name="Shapiro H."/>
            <person name="van Tuinen D."/>
            <person name="Becard G."/>
            <person name="Bonfante P."/>
            <person name="Paszkowski U."/>
            <person name="Shachar-Hill Y."/>
            <person name="Young J.P."/>
            <person name="Sanders I.R."/>
            <person name="Henrissat B."/>
            <person name="Rensing S.A."/>
            <person name="Grigoriev I.V."/>
            <person name="Corradi N."/>
            <person name="Roux C."/>
            <person name="Martin F."/>
        </authorList>
    </citation>
    <scope>NUCLEOTIDE SEQUENCE</scope>
    <source>
        <strain evidence="1">DAOM 197198</strain>
    </source>
</reference>
<accession>U9SXZ1</accession>
<gene>
    <name evidence="1" type="ORF">GLOINDRAFT_338362</name>
</gene>
<dbReference type="EMBL" id="KI296972">
    <property type="protein sequence ID" value="ESA00770.1"/>
    <property type="molecule type" value="Genomic_DNA"/>
</dbReference>
<proteinExistence type="predicted"/>
<dbReference type="AlphaFoldDB" id="U9SXZ1"/>
<name>U9SXZ1_RHIID</name>
<protein>
    <submittedName>
        <fullName evidence="1">Uncharacterized protein</fullName>
    </submittedName>
</protein>